<keyword evidence="3" id="KW-1185">Reference proteome</keyword>
<accession>A0A372NZC9</accession>
<evidence type="ECO:0000313" key="3">
    <source>
        <dbReference type="Proteomes" id="UP000264217"/>
    </source>
</evidence>
<proteinExistence type="predicted"/>
<comment type="caution">
    <text evidence="2">The sequence shown here is derived from an EMBL/GenBank/DDBJ whole genome shotgun (WGS) entry which is preliminary data.</text>
</comment>
<dbReference type="Gene3D" id="2.30.180.10">
    <property type="entry name" value="FAS1 domain"/>
    <property type="match status" value="2"/>
</dbReference>
<name>A0A372NZC9_9SPHI</name>
<dbReference type="InterPro" id="IPR000782">
    <property type="entry name" value="FAS1_domain"/>
</dbReference>
<protein>
    <recommendedName>
        <fullName evidence="1">FAS1 domain-containing protein</fullName>
    </recommendedName>
</protein>
<dbReference type="InterPro" id="IPR050904">
    <property type="entry name" value="Adhesion/Biosynth-related"/>
</dbReference>
<evidence type="ECO:0000259" key="1">
    <source>
        <dbReference type="Pfam" id="PF02469"/>
    </source>
</evidence>
<organism evidence="2 3">
    <name type="scientific">Mucilaginibacter conchicola</name>
    <dbReference type="NCBI Taxonomy" id="2303333"/>
    <lineage>
        <taxon>Bacteria</taxon>
        <taxon>Pseudomonadati</taxon>
        <taxon>Bacteroidota</taxon>
        <taxon>Sphingobacteriia</taxon>
        <taxon>Sphingobacteriales</taxon>
        <taxon>Sphingobacteriaceae</taxon>
        <taxon>Mucilaginibacter</taxon>
    </lineage>
</organism>
<dbReference type="PROSITE" id="PS51257">
    <property type="entry name" value="PROKAR_LIPOPROTEIN"/>
    <property type="match status" value="1"/>
</dbReference>
<dbReference type="InterPro" id="IPR036378">
    <property type="entry name" value="FAS1_dom_sf"/>
</dbReference>
<dbReference type="Proteomes" id="UP000264217">
    <property type="component" value="Unassembled WGS sequence"/>
</dbReference>
<feature type="domain" description="FAS1" evidence="1">
    <location>
        <begin position="57"/>
        <end position="198"/>
    </location>
</feature>
<gene>
    <name evidence="2" type="ORF">D0C36_08130</name>
</gene>
<dbReference type="EMBL" id="QWDC01000001">
    <property type="protein sequence ID" value="RFZ95478.1"/>
    <property type="molecule type" value="Genomic_DNA"/>
</dbReference>
<dbReference type="Pfam" id="PF02469">
    <property type="entry name" value="Fasciclin"/>
    <property type="match status" value="1"/>
</dbReference>
<sequence length="425" mass="47721">MKQINTFIKRTLPALVLVLLFAGCQKTEFIPPAEGEKIPYNPEVNKDLNQVLSQSPYTIFNAAWKRSTIAEAPVKTNAKYTLLVPTDAVMQAAGYTADAISKMAVNDVDSLVSYYTIRVKLTKADLQLNGANLEGVSLHPRADLLTKDGTVNYNAPYYYRHYLGIDGNKLLVNSIPSGDADAAIEATNGSVFPISRLIPVPTKSFVGALEADQRFSMFLEVTRRTDLEHNKQYNDLYMENYGFEPGDDYRRKLYPTEFDIRPGVSVPITMMFAPTNDAFKAAGFNTVEDVLEWNKRAKPMEFDWNIGEPTDAGFPSDTVLNYHWDFGRQNLPYTNMGKDPAPKPTLFFSNDLRNDLLGNYLINYDVNYVKYLMPYTFTTTADSKVQMQIKGSAATPATVTETINTLMGPIHVVDRLLVPKDFKMK</sequence>
<evidence type="ECO:0000313" key="2">
    <source>
        <dbReference type="EMBL" id="RFZ95478.1"/>
    </source>
</evidence>
<dbReference type="SUPFAM" id="SSF82153">
    <property type="entry name" value="FAS1 domain"/>
    <property type="match status" value="2"/>
</dbReference>
<dbReference type="AlphaFoldDB" id="A0A372NZC9"/>
<dbReference type="RefSeq" id="WP_117391041.1">
    <property type="nucleotide sequence ID" value="NZ_QWDC01000001.1"/>
</dbReference>
<dbReference type="PANTHER" id="PTHR10900">
    <property type="entry name" value="PERIOSTIN-RELATED"/>
    <property type="match status" value="1"/>
</dbReference>
<dbReference type="OrthoDB" id="624512at2"/>
<dbReference type="PANTHER" id="PTHR10900:SF77">
    <property type="entry name" value="FI19380P1"/>
    <property type="match status" value="1"/>
</dbReference>
<reference evidence="2 3" key="1">
    <citation type="submission" date="2018-08" db="EMBL/GenBank/DDBJ databases">
        <title>Mucilaginibacter sp. MYSH2.</title>
        <authorList>
            <person name="Seo T."/>
        </authorList>
    </citation>
    <scope>NUCLEOTIDE SEQUENCE [LARGE SCALE GENOMIC DNA]</scope>
    <source>
        <strain evidence="2 3">MYSH2</strain>
    </source>
</reference>